<proteinExistence type="predicted"/>
<dbReference type="RefSeq" id="XP_033572666.1">
    <property type="nucleotide sequence ID" value="XM_033712399.1"/>
</dbReference>
<organism evidence="1">
    <name type="scientific">Mytilinidion resinicola</name>
    <dbReference type="NCBI Taxonomy" id="574789"/>
    <lineage>
        <taxon>Eukaryota</taxon>
        <taxon>Fungi</taxon>
        <taxon>Dikarya</taxon>
        <taxon>Ascomycota</taxon>
        <taxon>Pezizomycotina</taxon>
        <taxon>Dothideomycetes</taxon>
        <taxon>Pleosporomycetidae</taxon>
        <taxon>Mytilinidiales</taxon>
        <taxon>Mytilinidiaceae</taxon>
        <taxon>Mytilinidion</taxon>
    </lineage>
</organism>
<dbReference type="AlphaFoldDB" id="A0A6A6YA51"/>
<protein>
    <submittedName>
        <fullName evidence="1 3">Uncharacterized protein</fullName>
    </submittedName>
</protein>
<dbReference type="EMBL" id="MU003709">
    <property type="protein sequence ID" value="KAF2805702.1"/>
    <property type="molecule type" value="Genomic_DNA"/>
</dbReference>
<reference evidence="3" key="3">
    <citation type="submission" date="2025-04" db="UniProtKB">
        <authorList>
            <consortium name="RefSeq"/>
        </authorList>
    </citation>
    <scope>IDENTIFICATION</scope>
    <source>
        <strain evidence="3">CBS 304.34</strain>
    </source>
</reference>
<evidence type="ECO:0000313" key="2">
    <source>
        <dbReference type="Proteomes" id="UP000504636"/>
    </source>
</evidence>
<keyword evidence="2" id="KW-1185">Reference proteome</keyword>
<name>A0A6A6YA51_9PEZI</name>
<dbReference type="Proteomes" id="UP000504636">
    <property type="component" value="Unplaced"/>
</dbReference>
<accession>A0A6A6YA51</accession>
<reference evidence="1 3" key="1">
    <citation type="journal article" date="2020" name="Stud. Mycol.">
        <title>101 Dothideomycetes genomes: a test case for predicting lifestyles and emergence of pathogens.</title>
        <authorList>
            <person name="Haridas S."/>
            <person name="Albert R."/>
            <person name="Binder M."/>
            <person name="Bloem J."/>
            <person name="Labutti K."/>
            <person name="Salamov A."/>
            <person name="Andreopoulos B."/>
            <person name="Baker S."/>
            <person name="Barry K."/>
            <person name="Bills G."/>
            <person name="Bluhm B."/>
            <person name="Cannon C."/>
            <person name="Castanera R."/>
            <person name="Culley D."/>
            <person name="Daum C."/>
            <person name="Ezra D."/>
            <person name="Gonzalez J."/>
            <person name="Henrissat B."/>
            <person name="Kuo A."/>
            <person name="Liang C."/>
            <person name="Lipzen A."/>
            <person name="Lutzoni F."/>
            <person name="Magnuson J."/>
            <person name="Mondo S."/>
            <person name="Nolan M."/>
            <person name="Ohm R."/>
            <person name="Pangilinan J."/>
            <person name="Park H.-J."/>
            <person name="Ramirez L."/>
            <person name="Alfaro M."/>
            <person name="Sun H."/>
            <person name="Tritt A."/>
            <person name="Yoshinaga Y."/>
            <person name="Zwiers L.-H."/>
            <person name="Turgeon B."/>
            <person name="Goodwin S."/>
            <person name="Spatafora J."/>
            <person name="Crous P."/>
            <person name="Grigoriev I."/>
        </authorList>
    </citation>
    <scope>NUCLEOTIDE SEQUENCE</scope>
    <source>
        <strain evidence="1 3">CBS 304.34</strain>
    </source>
</reference>
<evidence type="ECO:0000313" key="1">
    <source>
        <dbReference type="EMBL" id="KAF2805702.1"/>
    </source>
</evidence>
<dbReference type="GeneID" id="54453292"/>
<gene>
    <name evidence="1 3" type="ORF">BDZ99DRAFT_109920</name>
</gene>
<sequence length="100" mass="10817">MVCCSTALSPRCKQLADLFRPSRRGSPRCKTLTGLSRAGGQGRIVKSKSIRLIQMSLDVAEAASDARHSPASPAQAAKAESFCKHSVRYSRSSILIREVL</sequence>
<reference evidence="3" key="2">
    <citation type="submission" date="2020-04" db="EMBL/GenBank/DDBJ databases">
        <authorList>
            <consortium name="NCBI Genome Project"/>
        </authorList>
    </citation>
    <scope>NUCLEOTIDE SEQUENCE</scope>
    <source>
        <strain evidence="3">CBS 304.34</strain>
    </source>
</reference>
<evidence type="ECO:0000313" key="3">
    <source>
        <dbReference type="RefSeq" id="XP_033572666.1"/>
    </source>
</evidence>